<keyword evidence="2" id="KW-0472">Membrane</keyword>
<protein>
    <submittedName>
        <fullName evidence="3">Uncharacterized protein</fullName>
    </submittedName>
</protein>
<dbReference type="InterPro" id="IPR032675">
    <property type="entry name" value="LRR_dom_sf"/>
</dbReference>
<evidence type="ECO:0000313" key="3">
    <source>
        <dbReference type="EMBL" id="CEM11109.1"/>
    </source>
</evidence>
<keyword evidence="2" id="KW-1133">Transmembrane helix</keyword>
<dbReference type="SUPFAM" id="SSF52058">
    <property type="entry name" value="L domain-like"/>
    <property type="match status" value="1"/>
</dbReference>
<evidence type="ECO:0000256" key="1">
    <source>
        <dbReference type="SAM" id="MobiDB-lite"/>
    </source>
</evidence>
<evidence type="ECO:0000313" key="4">
    <source>
        <dbReference type="Proteomes" id="UP000041254"/>
    </source>
</evidence>
<sequence length="841" mass="93263">MISAASWHPDDHSPAMVTVRSHLTDLVSEVTALAGLGDPDSPEGKFSNAQDQEQEDNREMGSERRGRLLRLLSVLGRVERNVPTPIAVIWFLICLTLLTFLVTQMIRSSVQCPTISGYKYCLQKTYPPWGTEKNAMRPCNCRQYGAGFGVDPREFRDGIDEYTTIEGIGVGFDSSSTERVLNAKQKLPLQAIPDSIHHHKFLKYIIYQLSAISSLPRALLALPDLEYINLAFCDIGEVPDWLPYLPKLKALDLRLNRIASLPLTMTKAANTLNNLFLLLNPICFNGWFDTITDRDMQRLFDRLKPCPDIIQDPLRPDTRARAIDEGHLQIHTLSGATATSDECLPICTLMHSYFRGLDGNFDNSLCFKEIDNVISVEKGVYDSLLRHYQADDLTLPCAKWTTVMQYGSHDITDCSSCSFAITEVDHQRQHTGDLSTGSTEARWSTLPVAVVESNVTGNAVWHNDKVYLLASQIHVHPPAILTIEPGTLIRGVNVIKRGFFTGLTSALVVNPAEDVNDETKPEREKWGGLVILGKAPTNNGGDDGMDVIDSLVPEVKYGGTNASDDSGVLRYVRVWYGGKEIGENNEINGITFGSVGNGTTVEYVEVAFDVDDGIELFGGTVNLRYVSLRCNGDDSLDADNGWQGKAQFIFIVVCKNGTHEEDRYLIDKAFEFDSNGKGFDLEPRTHPQISHVTVLGPGSSNDTWERTAASKRLFEFREGAGGTYVNFIVTDAEAGIDFDDFDEDGTNKTMQMESLSHCIICMRLYTGAAPFTSSYPNETSPLQFPDFFYWSPLAIMHNIDALRYKPDVSTSVPEPIDVLTVDPMLNQPPHDVSTSCACMAM</sequence>
<dbReference type="PANTHER" id="PTHR41339:SF1">
    <property type="entry name" value="SECRETED PROTEIN"/>
    <property type="match status" value="1"/>
</dbReference>
<dbReference type="Proteomes" id="UP000041254">
    <property type="component" value="Unassembled WGS sequence"/>
</dbReference>
<name>A0A0G4FDR9_VITBC</name>
<keyword evidence="2" id="KW-0812">Transmembrane</keyword>
<dbReference type="InParanoid" id="A0A0G4FDR9"/>
<dbReference type="AlphaFoldDB" id="A0A0G4FDR9"/>
<gene>
    <name evidence="3" type="ORF">Vbra_3071</name>
</gene>
<dbReference type="Gene3D" id="3.80.10.10">
    <property type="entry name" value="Ribonuclease Inhibitor"/>
    <property type="match status" value="1"/>
</dbReference>
<dbReference type="VEuPathDB" id="CryptoDB:Vbra_3071"/>
<proteinExistence type="predicted"/>
<organism evidence="3 4">
    <name type="scientific">Vitrella brassicaformis (strain CCMP3155)</name>
    <dbReference type="NCBI Taxonomy" id="1169540"/>
    <lineage>
        <taxon>Eukaryota</taxon>
        <taxon>Sar</taxon>
        <taxon>Alveolata</taxon>
        <taxon>Colpodellida</taxon>
        <taxon>Vitrellaceae</taxon>
        <taxon>Vitrella</taxon>
    </lineage>
</organism>
<evidence type="ECO:0000256" key="2">
    <source>
        <dbReference type="SAM" id="Phobius"/>
    </source>
</evidence>
<accession>A0A0G4FDR9</accession>
<dbReference type="OrthoDB" id="428748at2759"/>
<dbReference type="PANTHER" id="PTHR41339">
    <property type="entry name" value="LIPL48"/>
    <property type="match status" value="1"/>
</dbReference>
<dbReference type="EMBL" id="CDMY01000409">
    <property type="protein sequence ID" value="CEM11109.1"/>
    <property type="molecule type" value="Genomic_DNA"/>
</dbReference>
<feature type="region of interest" description="Disordered" evidence="1">
    <location>
        <begin position="34"/>
        <end position="62"/>
    </location>
</feature>
<keyword evidence="4" id="KW-1185">Reference proteome</keyword>
<feature type="transmembrane region" description="Helical" evidence="2">
    <location>
        <begin position="87"/>
        <end position="106"/>
    </location>
</feature>
<reference evidence="3 4" key="1">
    <citation type="submission" date="2014-11" db="EMBL/GenBank/DDBJ databases">
        <authorList>
            <person name="Zhu J."/>
            <person name="Qi W."/>
            <person name="Song R."/>
        </authorList>
    </citation>
    <scope>NUCLEOTIDE SEQUENCE [LARGE SCALE GENOMIC DNA]</scope>
</reference>